<proteinExistence type="predicted"/>
<protein>
    <submittedName>
        <fullName evidence="2">Gas vesicle protein</fullName>
    </submittedName>
</protein>
<feature type="region of interest" description="Disordered" evidence="1">
    <location>
        <begin position="1"/>
        <end position="24"/>
    </location>
</feature>
<accession>A0A7K1USI2</accession>
<organism evidence="2 3">
    <name type="scientific">Nocardia terrae</name>
    <dbReference type="NCBI Taxonomy" id="2675851"/>
    <lineage>
        <taxon>Bacteria</taxon>
        <taxon>Bacillati</taxon>
        <taxon>Actinomycetota</taxon>
        <taxon>Actinomycetes</taxon>
        <taxon>Mycobacteriales</taxon>
        <taxon>Nocardiaceae</taxon>
        <taxon>Nocardia</taxon>
    </lineage>
</organism>
<comment type="caution">
    <text evidence="2">The sequence shown here is derived from an EMBL/GenBank/DDBJ whole genome shotgun (WGS) entry which is preliminary data.</text>
</comment>
<evidence type="ECO:0000256" key="1">
    <source>
        <dbReference type="SAM" id="MobiDB-lite"/>
    </source>
</evidence>
<dbReference type="RefSeq" id="WP_157386650.1">
    <property type="nucleotide sequence ID" value="NZ_WRPP01000001.1"/>
</dbReference>
<evidence type="ECO:0000313" key="3">
    <source>
        <dbReference type="Proteomes" id="UP000466794"/>
    </source>
</evidence>
<dbReference type="Pfam" id="PF05800">
    <property type="entry name" value="GvpO"/>
    <property type="match status" value="1"/>
</dbReference>
<keyword evidence="3" id="KW-1185">Reference proteome</keyword>
<gene>
    <name evidence="2" type="ORF">GPX89_08505</name>
</gene>
<dbReference type="Proteomes" id="UP000466794">
    <property type="component" value="Unassembled WGS sequence"/>
</dbReference>
<dbReference type="EMBL" id="WRPP01000001">
    <property type="protein sequence ID" value="MVU77285.1"/>
    <property type="molecule type" value="Genomic_DNA"/>
</dbReference>
<dbReference type="AlphaFoldDB" id="A0A7K1USI2"/>
<evidence type="ECO:0000313" key="2">
    <source>
        <dbReference type="EMBL" id="MVU77285.1"/>
    </source>
</evidence>
<sequence>MADQQRSRAGTSRSSRGAAASDGERLSAAAAAAAGIAHITQLTGQSVLGATAAAPGEHGWTVEVEVLEETHIPSSADVLALYCVELDPAGELLSYRRIRRGQRCTIGDDRR</sequence>
<reference evidence="2 3" key="1">
    <citation type="submission" date="2019-12" db="EMBL/GenBank/DDBJ databases">
        <title>Nocardia sp. nov. ET3-3 isolated from soil.</title>
        <authorList>
            <person name="Kanchanasin P."/>
            <person name="Tanasupawat S."/>
            <person name="Yuki M."/>
            <person name="Kudo T."/>
        </authorList>
    </citation>
    <scope>NUCLEOTIDE SEQUENCE [LARGE SCALE GENOMIC DNA]</scope>
    <source>
        <strain evidence="2 3">ET3-3</strain>
    </source>
</reference>
<feature type="compositionally biased region" description="Low complexity" evidence="1">
    <location>
        <begin position="7"/>
        <end position="24"/>
    </location>
</feature>
<name>A0A7K1USI2_9NOCA</name>
<dbReference type="GO" id="GO:0031412">
    <property type="term" value="P:gas vesicle organization"/>
    <property type="evidence" value="ECO:0007669"/>
    <property type="project" value="InterPro"/>
</dbReference>
<dbReference type="InterPro" id="IPR008634">
    <property type="entry name" value="Gas-vesicle_GvpO"/>
</dbReference>